<accession>A0A316DLF9</accession>
<keyword evidence="6" id="KW-1185">Reference proteome</keyword>
<dbReference type="Gene3D" id="3.40.630.10">
    <property type="entry name" value="Zn peptidases"/>
    <property type="match status" value="1"/>
</dbReference>
<dbReference type="EMBL" id="QGGP01000003">
    <property type="protein sequence ID" value="PWK19027.1"/>
    <property type="molecule type" value="Genomic_DNA"/>
</dbReference>
<dbReference type="RefSeq" id="WP_109682035.1">
    <property type="nucleotide sequence ID" value="NZ_QGGP01000003.1"/>
</dbReference>
<feature type="domain" description="Secretion system C-terminal sorting" evidence="4">
    <location>
        <begin position="384"/>
        <end position="453"/>
    </location>
</feature>
<keyword evidence="1 2" id="KW-0732">Signal</keyword>
<dbReference type="NCBIfam" id="TIGR04183">
    <property type="entry name" value="Por_Secre_tail"/>
    <property type="match status" value="1"/>
</dbReference>
<dbReference type="PANTHER" id="PTHR12147:SF26">
    <property type="entry name" value="PEPTIDASE M28 DOMAIN-CONTAINING PROTEIN"/>
    <property type="match status" value="1"/>
</dbReference>
<dbReference type="InterPro" id="IPR045175">
    <property type="entry name" value="M28_fam"/>
</dbReference>
<dbReference type="AlphaFoldDB" id="A0A316DLF9"/>
<dbReference type="GO" id="GO:0008235">
    <property type="term" value="F:metalloexopeptidase activity"/>
    <property type="evidence" value="ECO:0007669"/>
    <property type="project" value="InterPro"/>
</dbReference>
<comment type="caution">
    <text evidence="5">The sequence shown here is derived from an EMBL/GenBank/DDBJ whole genome shotgun (WGS) entry which is preliminary data.</text>
</comment>
<evidence type="ECO:0000256" key="1">
    <source>
        <dbReference type="ARBA" id="ARBA00022729"/>
    </source>
</evidence>
<feature type="domain" description="Peptidase M28" evidence="3">
    <location>
        <begin position="93"/>
        <end position="294"/>
    </location>
</feature>
<feature type="chain" id="PRO_5016351007" evidence="2">
    <location>
        <begin position="19"/>
        <end position="455"/>
    </location>
</feature>
<proteinExistence type="predicted"/>
<feature type="signal peptide" evidence="2">
    <location>
        <begin position="1"/>
        <end position="18"/>
    </location>
</feature>
<dbReference type="PANTHER" id="PTHR12147">
    <property type="entry name" value="METALLOPEPTIDASE M28 FAMILY MEMBER"/>
    <property type="match status" value="1"/>
</dbReference>
<dbReference type="GO" id="GO:0006508">
    <property type="term" value="P:proteolysis"/>
    <property type="evidence" value="ECO:0007669"/>
    <property type="project" value="InterPro"/>
</dbReference>
<dbReference type="InterPro" id="IPR026444">
    <property type="entry name" value="Secre_tail"/>
</dbReference>
<dbReference type="InterPro" id="IPR007484">
    <property type="entry name" value="Peptidase_M28"/>
</dbReference>
<reference evidence="5 6" key="1">
    <citation type="submission" date="2018-05" db="EMBL/GenBank/DDBJ databases">
        <title>Genomic Encyclopedia of Archaeal and Bacterial Type Strains, Phase II (KMG-II): from individual species to whole genera.</title>
        <authorList>
            <person name="Goeker M."/>
        </authorList>
    </citation>
    <scope>NUCLEOTIDE SEQUENCE [LARGE SCALE GENOMIC DNA]</scope>
    <source>
        <strain evidence="5 6">DSM 22637</strain>
    </source>
</reference>
<dbReference type="Proteomes" id="UP000245430">
    <property type="component" value="Unassembled WGS sequence"/>
</dbReference>
<evidence type="ECO:0000256" key="2">
    <source>
        <dbReference type="SAM" id="SignalP"/>
    </source>
</evidence>
<organism evidence="5 6">
    <name type="scientific">Xanthomarina spongicola</name>
    <dbReference type="NCBI Taxonomy" id="570520"/>
    <lineage>
        <taxon>Bacteria</taxon>
        <taxon>Pseudomonadati</taxon>
        <taxon>Bacteroidota</taxon>
        <taxon>Flavobacteriia</taxon>
        <taxon>Flavobacteriales</taxon>
        <taxon>Flavobacteriaceae</taxon>
        <taxon>Xanthomarina</taxon>
    </lineage>
</organism>
<evidence type="ECO:0000259" key="3">
    <source>
        <dbReference type="Pfam" id="PF04389"/>
    </source>
</evidence>
<sequence>MKRLVIVALVLLSVSSFGQTVQNLIDKVDINRLELTVSEFSGEQPTLVNGNEVTILNRQQANNDLAAQYIKEKFQLLDNLVVTEQEFNFNGKNIIATQTGKTNPNDIYLVCAHYDSVANYCADDNATGTAAVLEVAKILSTQCLENTIVYALWDEEEIGLRGSNFYANYAETNNLNILGVINMDMIGYDGDLPGQPGDNDFDIDVRDLHGSLSIKDDLLALLNTYTFNLNPIVVDPGTIASDHASFWSKGYPAVLVGESWETNDESIYYHSSADRLSTLDLPYFKELTKLVTAYMATKGGLLAIDNTVTTSITFISANQNGASYQWIDCDTNTLLTDETNQSFVPTENGTYAVEVTVGSCMEKSDCISFNTLNTEEFASDDFHISPNPVTNILRIQTNLKESFSVQLFNISGKLTLDKPLNNIETAIDVSSLSVGTYFLKIKMNNTSKTFKIIKE</sequence>
<dbReference type="SUPFAM" id="SSF53187">
    <property type="entry name" value="Zn-dependent exopeptidases"/>
    <property type="match status" value="1"/>
</dbReference>
<dbReference type="OrthoDB" id="1391570at2"/>
<evidence type="ECO:0000313" key="5">
    <source>
        <dbReference type="EMBL" id="PWK19027.1"/>
    </source>
</evidence>
<evidence type="ECO:0000259" key="4">
    <source>
        <dbReference type="Pfam" id="PF18962"/>
    </source>
</evidence>
<dbReference type="Pfam" id="PF18962">
    <property type="entry name" value="Por_Secre_tail"/>
    <property type="match status" value="1"/>
</dbReference>
<evidence type="ECO:0000313" key="6">
    <source>
        <dbReference type="Proteomes" id="UP000245430"/>
    </source>
</evidence>
<dbReference type="Pfam" id="PF04389">
    <property type="entry name" value="Peptidase_M28"/>
    <property type="match status" value="1"/>
</dbReference>
<protein>
    <submittedName>
        <fullName evidence="5">Putative secreted protein (Por secretion system target)</fullName>
    </submittedName>
</protein>
<name>A0A316DLF9_9FLAO</name>
<gene>
    <name evidence="5" type="ORF">LX78_01504</name>
</gene>